<dbReference type="Pfam" id="PF01968">
    <property type="entry name" value="Hydantoinase_A"/>
    <property type="match status" value="1"/>
</dbReference>
<gene>
    <name evidence="4" type="ORF">I3J27_14150</name>
</gene>
<evidence type="ECO:0000259" key="3">
    <source>
        <dbReference type="Pfam" id="PF19278"/>
    </source>
</evidence>
<feature type="domain" description="Hydantoinase/oxoprolinase N-terminal" evidence="2">
    <location>
        <begin position="3"/>
        <end position="180"/>
    </location>
</feature>
<evidence type="ECO:0000313" key="4">
    <source>
        <dbReference type="EMBL" id="WBL81500.1"/>
    </source>
</evidence>
<feature type="domain" description="Acetophenone carboxylase-like C-terminal" evidence="3">
    <location>
        <begin position="506"/>
        <end position="672"/>
    </location>
</feature>
<dbReference type="Pfam" id="PF19278">
    <property type="entry name" value="Hydant_A_C"/>
    <property type="match status" value="1"/>
</dbReference>
<evidence type="ECO:0000313" key="5">
    <source>
        <dbReference type="Proteomes" id="UP001179614"/>
    </source>
</evidence>
<dbReference type="Proteomes" id="UP001179614">
    <property type="component" value="Chromosome"/>
</dbReference>
<name>A0ABY7MSY0_9BRAD</name>
<dbReference type="InterPro" id="IPR049517">
    <property type="entry name" value="ACX-like_C"/>
</dbReference>
<dbReference type="Pfam" id="PF05378">
    <property type="entry name" value="Hydant_A_N"/>
    <property type="match status" value="1"/>
</dbReference>
<dbReference type="InterPro" id="IPR002821">
    <property type="entry name" value="Hydantoinase_A"/>
</dbReference>
<dbReference type="RefSeq" id="WP_270170183.1">
    <property type="nucleotide sequence ID" value="NZ_CP089391.1"/>
</dbReference>
<keyword evidence="5" id="KW-1185">Reference proteome</keyword>
<dbReference type="PANTHER" id="PTHR11365">
    <property type="entry name" value="5-OXOPROLINASE RELATED"/>
    <property type="match status" value="1"/>
</dbReference>
<dbReference type="EMBL" id="CP089391">
    <property type="protein sequence ID" value="WBL81500.1"/>
    <property type="molecule type" value="Genomic_DNA"/>
</dbReference>
<proteinExistence type="predicted"/>
<evidence type="ECO:0000259" key="2">
    <source>
        <dbReference type="Pfam" id="PF05378"/>
    </source>
</evidence>
<reference evidence="4" key="1">
    <citation type="submission" date="2021-12" db="EMBL/GenBank/DDBJ databases">
        <title>Bradyrhizobium xenonodulans sp. nov.</title>
        <authorList>
            <person name="Claassens R."/>
            <person name="Venter S.N."/>
            <person name="Beukes C.W."/>
            <person name="Stepkowski T."/>
            <person name="Steenkamp E.T."/>
        </authorList>
    </citation>
    <scope>NUCLEOTIDE SEQUENCE</scope>
    <source>
        <strain evidence="4">14AB</strain>
    </source>
</reference>
<protein>
    <submittedName>
        <fullName evidence="4">Hydantoinase/oxoprolinase family protein</fullName>
    </submittedName>
</protein>
<evidence type="ECO:0000259" key="1">
    <source>
        <dbReference type="Pfam" id="PF01968"/>
    </source>
</evidence>
<organism evidence="4 5">
    <name type="scientific">Bradyrhizobium xenonodulans</name>
    <dbReference type="NCBI Taxonomy" id="2736875"/>
    <lineage>
        <taxon>Bacteria</taxon>
        <taxon>Pseudomonadati</taxon>
        <taxon>Pseudomonadota</taxon>
        <taxon>Alphaproteobacteria</taxon>
        <taxon>Hyphomicrobiales</taxon>
        <taxon>Nitrobacteraceae</taxon>
        <taxon>Bradyrhizobium</taxon>
    </lineage>
</organism>
<feature type="domain" description="Hydantoinase A/oxoprolinase" evidence="1">
    <location>
        <begin position="201"/>
        <end position="493"/>
    </location>
</feature>
<accession>A0ABY7MSY0</accession>
<sequence length="690" mass="74233">MIRVATDVGGTFTDLIAYDDASGAVVFSKSLTTVDDQSVGVLDTIAMAEQSGLGVGGVGFFVHGGTTVINAITERKGVKTALITTAGFRDVLEIGRGNRPDLYNLRARTPAPFVPRQLRFEVRERMSASGQVLHALDEKDVARCARQCREQDVAAVAIIFLHSYANPAHEKQCAELLRMELPGVSVCASHEISRQWREYERSNTAVLNAYVQPIIRGYFDNLDVALRRKGINCSYYAMQSNGGIASFEQVVTAALTLVESGPSGGVAGAARIGSEIGETDVLYLDVGGTTAKCSLIKAGQPKVDAEYRLEKTRSSPGYTIQVPVVDIVEVGAGGGSIAWLDPSGRLRVGPQSAGSSPGPACYGRGGVDPTVTDAKLALGILDPLTFAEGRMPLDVERARAAITRVSLPMKLSVELAALAIVKVAEESMINALKLITIQRGHDPRDLVLIVSGGAGPLLAASLGRELNVKRTVIPTHPGIFSAWGMLAARPRADIRRTVLKTVSEHDMNSVSQLFAELEQEALEYFAGTSAAKLKFRRYVEMRYRGQEHSVPVAISGDGAEDFLSDFHAAHRKAFSFALMTATAEITTLHLQTEVLSDVIALPNVQGNQQDTLDHALKGQRFVFLARKNGWIACNVYDRNRLPIGSLIPGPALVEEPTTTTFVPADQRFTRDKTGQLIIRGHVSRTESGAA</sequence>
<dbReference type="InterPro" id="IPR045079">
    <property type="entry name" value="Oxoprolinase-like"/>
</dbReference>
<dbReference type="PANTHER" id="PTHR11365:SF23">
    <property type="entry name" value="HYPOTHETICAL 5-OXOPROLINASE (EUROFUNG)-RELATED"/>
    <property type="match status" value="1"/>
</dbReference>
<dbReference type="InterPro" id="IPR008040">
    <property type="entry name" value="Hydant_A_N"/>
</dbReference>